<proteinExistence type="predicted"/>
<dbReference type="AlphaFoldDB" id="A0A5B7JNP9"/>
<organism evidence="1 2">
    <name type="scientific">Portunus trituberculatus</name>
    <name type="common">Swimming crab</name>
    <name type="synonym">Neptunus trituberculatus</name>
    <dbReference type="NCBI Taxonomy" id="210409"/>
    <lineage>
        <taxon>Eukaryota</taxon>
        <taxon>Metazoa</taxon>
        <taxon>Ecdysozoa</taxon>
        <taxon>Arthropoda</taxon>
        <taxon>Crustacea</taxon>
        <taxon>Multicrustacea</taxon>
        <taxon>Malacostraca</taxon>
        <taxon>Eumalacostraca</taxon>
        <taxon>Eucarida</taxon>
        <taxon>Decapoda</taxon>
        <taxon>Pleocyemata</taxon>
        <taxon>Brachyura</taxon>
        <taxon>Eubrachyura</taxon>
        <taxon>Portunoidea</taxon>
        <taxon>Portunidae</taxon>
        <taxon>Portuninae</taxon>
        <taxon>Portunus</taxon>
    </lineage>
</organism>
<protein>
    <submittedName>
        <fullName evidence="1">Uncharacterized protein</fullName>
    </submittedName>
</protein>
<dbReference type="Proteomes" id="UP000324222">
    <property type="component" value="Unassembled WGS sequence"/>
</dbReference>
<evidence type="ECO:0000313" key="2">
    <source>
        <dbReference type="Proteomes" id="UP000324222"/>
    </source>
</evidence>
<keyword evidence="2" id="KW-1185">Reference proteome</keyword>
<sequence length="83" mass="8986">MTRFHIHSAYFLPLSPLTLPPDTLTSFTLPPATLTSLTSLTLPFTLTLPPSGLHLGPRRTGLRDCSSRSLCARDSPLEASPRA</sequence>
<name>A0A5B7JNP9_PORTR</name>
<comment type="caution">
    <text evidence="1">The sequence shown here is derived from an EMBL/GenBank/DDBJ whole genome shotgun (WGS) entry which is preliminary data.</text>
</comment>
<dbReference type="EMBL" id="VSRR010106057">
    <property type="protein sequence ID" value="MPC96459.1"/>
    <property type="molecule type" value="Genomic_DNA"/>
</dbReference>
<evidence type="ECO:0000313" key="1">
    <source>
        <dbReference type="EMBL" id="MPC96459.1"/>
    </source>
</evidence>
<accession>A0A5B7JNP9</accession>
<reference evidence="1 2" key="1">
    <citation type="submission" date="2019-05" db="EMBL/GenBank/DDBJ databases">
        <title>Another draft genome of Portunus trituberculatus and its Hox gene families provides insights of decapod evolution.</title>
        <authorList>
            <person name="Jeong J.-H."/>
            <person name="Song I."/>
            <person name="Kim S."/>
            <person name="Choi T."/>
            <person name="Kim D."/>
            <person name="Ryu S."/>
            <person name="Kim W."/>
        </authorList>
    </citation>
    <scope>NUCLEOTIDE SEQUENCE [LARGE SCALE GENOMIC DNA]</scope>
    <source>
        <tissue evidence="1">Muscle</tissue>
    </source>
</reference>
<gene>
    <name evidence="1" type="ORF">E2C01_091718</name>
</gene>